<evidence type="ECO:0000256" key="5">
    <source>
        <dbReference type="ARBA" id="ARBA00022741"/>
    </source>
</evidence>
<evidence type="ECO:0000256" key="6">
    <source>
        <dbReference type="ARBA" id="ARBA00022840"/>
    </source>
</evidence>
<dbReference type="Pfam" id="PF00005">
    <property type="entry name" value="ABC_tran"/>
    <property type="match status" value="1"/>
</dbReference>
<evidence type="ECO:0000256" key="8">
    <source>
        <dbReference type="ARBA" id="ARBA00023136"/>
    </source>
</evidence>
<keyword evidence="4" id="KW-0677">Repeat</keyword>
<keyword evidence="8 10" id="KW-0472">Membrane</keyword>
<accession>A0ABQ9KLQ0</accession>
<comment type="caution">
    <text evidence="13">The sequence shown here is derived from an EMBL/GenBank/DDBJ whole genome shotgun (WGS) entry which is preliminary data.</text>
</comment>
<evidence type="ECO:0000256" key="2">
    <source>
        <dbReference type="ARBA" id="ARBA00022448"/>
    </source>
</evidence>
<dbReference type="PANTHER" id="PTHR45136:SF2">
    <property type="entry name" value="ABC TRANSPORTER DOMAIN-CONTAINING PROTEIN"/>
    <property type="match status" value="1"/>
</dbReference>
<organism evidence="13 14">
    <name type="scientific">Hevea brasiliensis</name>
    <name type="common">Para rubber tree</name>
    <name type="synonym">Siphonia brasiliensis</name>
    <dbReference type="NCBI Taxonomy" id="3981"/>
    <lineage>
        <taxon>Eukaryota</taxon>
        <taxon>Viridiplantae</taxon>
        <taxon>Streptophyta</taxon>
        <taxon>Embryophyta</taxon>
        <taxon>Tracheophyta</taxon>
        <taxon>Spermatophyta</taxon>
        <taxon>Magnoliopsida</taxon>
        <taxon>eudicotyledons</taxon>
        <taxon>Gunneridae</taxon>
        <taxon>Pentapetalae</taxon>
        <taxon>rosids</taxon>
        <taxon>fabids</taxon>
        <taxon>Malpighiales</taxon>
        <taxon>Euphorbiaceae</taxon>
        <taxon>Crotonoideae</taxon>
        <taxon>Micrandreae</taxon>
        <taxon>Hevea</taxon>
    </lineage>
</organism>
<dbReference type="Gene3D" id="1.20.1560.10">
    <property type="entry name" value="ABC transporter type 1, transmembrane domain"/>
    <property type="match status" value="2"/>
</dbReference>
<evidence type="ECO:0000313" key="13">
    <source>
        <dbReference type="EMBL" id="KAJ9141311.1"/>
    </source>
</evidence>
<dbReference type="InterPro" id="IPR003439">
    <property type="entry name" value="ABC_transporter-like_ATP-bd"/>
</dbReference>
<dbReference type="EMBL" id="JARPOI010000017">
    <property type="protein sequence ID" value="KAJ9141311.1"/>
    <property type="molecule type" value="Genomic_DNA"/>
</dbReference>
<evidence type="ECO:0000256" key="7">
    <source>
        <dbReference type="ARBA" id="ARBA00022989"/>
    </source>
</evidence>
<feature type="transmembrane region" description="Helical" evidence="10">
    <location>
        <begin position="304"/>
        <end position="324"/>
    </location>
</feature>
<name>A0ABQ9KLQ0_HEVBR</name>
<keyword evidence="6" id="KW-0067">ATP-binding</keyword>
<dbReference type="Pfam" id="PF00664">
    <property type="entry name" value="ABC_membrane"/>
    <property type="match status" value="1"/>
</dbReference>
<dbReference type="SUPFAM" id="SSF52540">
    <property type="entry name" value="P-loop containing nucleoside triphosphate hydrolases"/>
    <property type="match status" value="2"/>
</dbReference>
<dbReference type="InterPro" id="IPR011527">
    <property type="entry name" value="ABC1_TM_dom"/>
</dbReference>
<dbReference type="SUPFAM" id="SSF90123">
    <property type="entry name" value="ABC transporter transmembrane region"/>
    <property type="match status" value="1"/>
</dbReference>
<protein>
    <recommendedName>
        <fullName evidence="15">ABC transporter domain-containing protein</fullName>
    </recommendedName>
</protein>
<sequence>MVKEPNGPRKPGAYTEHLSKRTFSLGKEAASLEEVITAAKAANAHNFISQLPHGYDTLDNWVPTRAEAKDFHSKGTAKEPKNPALLDEATSALDLQSEKVVQDASNQASIGRTTIIIAHRLSALRNADLIAIIQSGTVSTYRNGKVGRDVECSSSSAKNGVTSTEEITYTFLAQSISHHRQINQQKDDGMAAPEWKSTLIGCIAVCDYGLIQPLHSFGLGALLAVYFASNPAEVKSQNRMYCIVFLAFAVFIFLSNVIQHYHFGIEGESLTRRVRETLFSKILTFEVELATDATMVRTLVTDHLSLLAQAVSGAVLVVVLGMTLSRRLGLVAISLQPFINGAFHMKAITMRTMSKKIQKPQKKSSQLASEAVANQRIVTAFYSQKKVLKLFELAQISSKKGSQKQSWHAGFGLFIAQFLSAANAALMFWRIIAEPGSMTADLSKGTSALKSVFRILKRESKMNSYCEDGINPEKIRGDIEFREVHFFYPTRAVQMILKGLNLKIDAGNVVAVVGQSGSGKSTIIRLIERFYDTSNGLPTLFTGTIHDNIAYAKENATEAEIIEAAAIANAHDFIRCYFLLCFLMNMQPTVEKEVQLSGGQKQRIALARAILKNPAILLLDEATSALDINSEKLVQDALEKTMVGRTCVVVAHRFSTIQKADKISVIDKGRILEEGTHAELLAKGENGACNALIKHQQLSAMR</sequence>
<dbReference type="SMART" id="SM00382">
    <property type="entry name" value="AAA"/>
    <property type="match status" value="1"/>
</dbReference>
<keyword evidence="3 10" id="KW-0812">Transmembrane</keyword>
<feature type="transmembrane region" description="Helical" evidence="10">
    <location>
        <begin position="407"/>
        <end position="429"/>
    </location>
</feature>
<gene>
    <name evidence="13" type="ORF">P3X46_031859</name>
</gene>
<dbReference type="PROSITE" id="PS00211">
    <property type="entry name" value="ABC_TRANSPORTER_1"/>
    <property type="match status" value="1"/>
</dbReference>
<keyword evidence="9" id="KW-0325">Glycoprotein</keyword>
<comment type="similarity">
    <text evidence="1">Belongs to the ABC transporter superfamily. ABCB family. Multidrug resistance exporter (TC 3.A.1.201) subfamily.</text>
</comment>
<evidence type="ECO:0000256" key="3">
    <source>
        <dbReference type="ARBA" id="ARBA00022692"/>
    </source>
</evidence>
<keyword evidence="5" id="KW-0547">Nucleotide-binding</keyword>
<dbReference type="Proteomes" id="UP001174677">
    <property type="component" value="Chromosome 17"/>
</dbReference>
<dbReference type="InterPro" id="IPR003593">
    <property type="entry name" value="AAA+_ATPase"/>
</dbReference>
<dbReference type="CDD" id="cd18578">
    <property type="entry name" value="ABC_6TM_Pgp_ABCB1_D2_like"/>
    <property type="match status" value="1"/>
</dbReference>
<feature type="domain" description="ABC transporter" evidence="11">
    <location>
        <begin position="479"/>
        <end position="693"/>
    </location>
</feature>
<keyword evidence="7 10" id="KW-1133">Transmembrane helix</keyword>
<evidence type="ECO:0000313" key="14">
    <source>
        <dbReference type="Proteomes" id="UP001174677"/>
    </source>
</evidence>
<evidence type="ECO:0000256" key="1">
    <source>
        <dbReference type="ARBA" id="ARBA00007577"/>
    </source>
</evidence>
<evidence type="ECO:0000256" key="9">
    <source>
        <dbReference type="ARBA" id="ARBA00023180"/>
    </source>
</evidence>
<evidence type="ECO:0000259" key="11">
    <source>
        <dbReference type="PROSITE" id="PS50893"/>
    </source>
</evidence>
<feature type="domain" description="ABC transmembrane type-1" evidence="12">
    <location>
        <begin position="216"/>
        <end position="429"/>
    </location>
</feature>
<feature type="transmembrane region" description="Helical" evidence="10">
    <location>
        <begin position="240"/>
        <end position="258"/>
    </location>
</feature>
<evidence type="ECO:0000256" key="10">
    <source>
        <dbReference type="SAM" id="Phobius"/>
    </source>
</evidence>
<dbReference type="PROSITE" id="PS50929">
    <property type="entry name" value="ABC_TM1F"/>
    <property type="match status" value="1"/>
</dbReference>
<evidence type="ECO:0000256" key="4">
    <source>
        <dbReference type="ARBA" id="ARBA00022737"/>
    </source>
</evidence>
<keyword evidence="2" id="KW-0813">Transport</keyword>
<reference evidence="13" key="1">
    <citation type="journal article" date="2023" name="Plant Biotechnol. J.">
        <title>Chromosome-level wild Hevea brasiliensis genome provides new tools for genomic-assisted breeding and valuable loci to elevate rubber yield.</title>
        <authorList>
            <person name="Cheng H."/>
            <person name="Song X."/>
            <person name="Hu Y."/>
            <person name="Wu T."/>
            <person name="Yang Q."/>
            <person name="An Z."/>
            <person name="Feng S."/>
            <person name="Deng Z."/>
            <person name="Wu W."/>
            <person name="Zeng X."/>
            <person name="Tu M."/>
            <person name="Wang X."/>
            <person name="Huang H."/>
        </authorList>
    </citation>
    <scope>NUCLEOTIDE SEQUENCE</scope>
    <source>
        <strain evidence="13">MT/VB/25A 57/8</strain>
    </source>
</reference>
<dbReference type="InterPro" id="IPR017871">
    <property type="entry name" value="ABC_transporter-like_CS"/>
</dbReference>
<evidence type="ECO:0000259" key="12">
    <source>
        <dbReference type="PROSITE" id="PS50929"/>
    </source>
</evidence>
<keyword evidence="14" id="KW-1185">Reference proteome</keyword>
<dbReference type="InterPro" id="IPR027417">
    <property type="entry name" value="P-loop_NTPase"/>
</dbReference>
<feature type="transmembrane region" description="Helical" evidence="10">
    <location>
        <begin position="210"/>
        <end position="228"/>
    </location>
</feature>
<dbReference type="InterPro" id="IPR036640">
    <property type="entry name" value="ABC1_TM_sf"/>
</dbReference>
<dbReference type="PROSITE" id="PS50893">
    <property type="entry name" value="ABC_TRANSPORTER_2"/>
    <property type="match status" value="1"/>
</dbReference>
<dbReference type="Gene3D" id="3.40.50.300">
    <property type="entry name" value="P-loop containing nucleotide triphosphate hydrolases"/>
    <property type="match status" value="4"/>
</dbReference>
<dbReference type="PANTHER" id="PTHR45136">
    <property type="entry name" value="ABC TRANSPORTER DOMAIN-CONTAINING PROTEIN"/>
    <property type="match status" value="1"/>
</dbReference>
<evidence type="ECO:0008006" key="15">
    <source>
        <dbReference type="Google" id="ProtNLM"/>
    </source>
</evidence>
<proteinExistence type="inferred from homology"/>